<dbReference type="Proteomes" id="UP000003688">
    <property type="component" value="Unassembled WGS sequence"/>
</dbReference>
<feature type="domain" description="Acyltransferase 3" evidence="2">
    <location>
        <begin position="23"/>
        <end position="338"/>
    </location>
</feature>
<dbReference type="OrthoDB" id="187342at2"/>
<name>B9XSQ0_PEDPL</name>
<feature type="transmembrane region" description="Helical" evidence="1">
    <location>
        <begin position="209"/>
        <end position="228"/>
    </location>
</feature>
<feature type="transmembrane region" description="Helical" evidence="1">
    <location>
        <begin position="248"/>
        <end position="277"/>
    </location>
</feature>
<dbReference type="STRING" id="320771.Cflav_PD0228"/>
<keyword evidence="4" id="KW-1185">Reference proteome</keyword>
<dbReference type="InterPro" id="IPR002656">
    <property type="entry name" value="Acyl_transf_3_dom"/>
</dbReference>
<keyword evidence="1" id="KW-1133">Transmembrane helix</keyword>
<dbReference type="PANTHER" id="PTHR23028">
    <property type="entry name" value="ACETYLTRANSFERASE"/>
    <property type="match status" value="1"/>
</dbReference>
<protein>
    <submittedName>
        <fullName evidence="3">Acyltransferase 3</fullName>
    </submittedName>
</protein>
<dbReference type="Pfam" id="PF01757">
    <property type="entry name" value="Acyl_transf_3"/>
    <property type="match status" value="1"/>
</dbReference>
<dbReference type="InterPro" id="IPR050879">
    <property type="entry name" value="Acyltransferase_3"/>
</dbReference>
<feature type="transmembrane region" description="Helical" evidence="1">
    <location>
        <begin position="112"/>
        <end position="129"/>
    </location>
</feature>
<sequence length="387" mass="44421">MFSKLNKWSERLSRRTSSGDYIAEIDGLRFLAIGSVLVFHLIFSMASAYGRQLQSWEQGIFSVTSRNPFGVQLFFVISGFILAMPFIRHFVGGEKPVSIVRYYLRRLTRLEPPYVIVLVSLFAVSWFLLDSRKADDDPVKLLVRLFYGYGLVYHHPPEIDGVTWTLEIEVQFYLLVPLLVQLFRFPALIRRGILAGVVLLLPWIPVKGILYFTVLNSLAYFLGGFLLADLYLATLKKETDGKVMYDWGAVAVFVLALSLRISNAMPLLIFLFLFLMFRGRLLRRWFSYRPVYVVGGMCYSIYLLHYPIMSMFSRWLAKTRPQLAFGPAVLLSMLVCLPVVLVFSTCFFALIERPCMDSRWPKKLLAWMKGDLAVDLRAEAKPPKTSP</sequence>
<dbReference type="GO" id="GO:0016747">
    <property type="term" value="F:acyltransferase activity, transferring groups other than amino-acyl groups"/>
    <property type="evidence" value="ECO:0007669"/>
    <property type="project" value="InterPro"/>
</dbReference>
<accession>B9XSQ0</accession>
<keyword evidence="3" id="KW-0808">Transferase</keyword>
<keyword evidence="1" id="KW-0812">Transmembrane</keyword>
<dbReference type="AlphaFoldDB" id="B9XSQ0"/>
<gene>
    <name evidence="3" type="ORF">Cflav_PD0228</name>
</gene>
<feature type="transmembrane region" description="Helical" evidence="1">
    <location>
        <begin position="21"/>
        <end position="49"/>
    </location>
</feature>
<feature type="transmembrane region" description="Helical" evidence="1">
    <location>
        <begin position="328"/>
        <end position="351"/>
    </location>
</feature>
<dbReference type="RefSeq" id="WP_007418833.1">
    <property type="nucleotide sequence ID" value="NZ_ABOX02000084.1"/>
</dbReference>
<evidence type="ECO:0000313" key="4">
    <source>
        <dbReference type="Proteomes" id="UP000003688"/>
    </source>
</evidence>
<comment type="caution">
    <text evidence="3">The sequence shown here is derived from an EMBL/GenBank/DDBJ whole genome shotgun (WGS) entry which is preliminary data.</text>
</comment>
<feature type="transmembrane region" description="Helical" evidence="1">
    <location>
        <begin position="69"/>
        <end position="91"/>
    </location>
</feature>
<evidence type="ECO:0000259" key="2">
    <source>
        <dbReference type="Pfam" id="PF01757"/>
    </source>
</evidence>
<organism evidence="3 4">
    <name type="scientific">Pedosphaera parvula (strain Ellin514)</name>
    <dbReference type="NCBI Taxonomy" id="320771"/>
    <lineage>
        <taxon>Bacteria</taxon>
        <taxon>Pseudomonadati</taxon>
        <taxon>Verrucomicrobiota</taxon>
        <taxon>Pedosphaerae</taxon>
        <taxon>Pedosphaerales</taxon>
        <taxon>Pedosphaeraceae</taxon>
        <taxon>Pedosphaera</taxon>
    </lineage>
</organism>
<reference evidence="3 4" key="1">
    <citation type="journal article" date="2011" name="J. Bacteriol.">
        <title>Genome sequence of 'Pedosphaera parvula' Ellin514, an aerobic Verrucomicrobial isolate from pasture soil.</title>
        <authorList>
            <person name="Kant R."/>
            <person name="van Passel M.W."/>
            <person name="Sangwan P."/>
            <person name="Palva A."/>
            <person name="Lucas S."/>
            <person name="Copeland A."/>
            <person name="Lapidus A."/>
            <person name="Glavina Del Rio T."/>
            <person name="Dalin E."/>
            <person name="Tice H."/>
            <person name="Bruce D."/>
            <person name="Goodwin L."/>
            <person name="Pitluck S."/>
            <person name="Chertkov O."/>
            <person name="Larimer F.W."/>
            <person name="Land M.L."/>
            <person name="Hauser L."/>
            <person name="Brettin T.S."/>
            <person name="Detter J.C."/>
            <person name="Han S."/>
            <person name="de Vos W.M."/>
            <person name="Janssen P.H."/>
            <person name="Smidt H."/>
        </authorList>
    </citation>
    <scope>NUCLEOTIDE SEQUENCE [LARGE SCALE GENOMIC DNA]</scope>
    <source>
        <strain evidence="3 4">Ellin514</strain>
    </source>
</reference>
<keyword evidence="1" id="KW-0472">Membrane</keyword>
<proteinExistence type="predicted"/>
<feature type="transmembrane region" description="Helical" evidence="1">
    <location>
        <begin position="289"/>
        <end position="308"/>
    </location>
</feature>
<evidence type="ECO:0000256" key="1">
    <source>
        <dbReference type="SAM" id="Phobius"/>
    </source>
</evidence>
<dbReference type="EMBL" id="ABOX02000084">
    <property type="protein sequence ID" value="EEF57135.1"/>
    <property type="molecule type" value="Genomic_DNA"/>
</dbReference>
<keyword evidence="3" id="KW-0012">Acyltransferase</keyword>
<evidence type="ECO:0000313" key="3">
    <source>
        <dbReference type="EMBL" id="EEF57135.1"/>
    </source>
</evidence>